<dbReference type="GO" id="GO:0006271">
    <property type="term" value="P:DNA strand elongation involved in DNA replication"/>
    <property type="evidence" value="ECO:0007669"/>
    <property type="project" value="TreeGrafter"/>
</dbReference>
<evidence type="ECO:0000313" key="7">
    <source>
        <dbReference type="EMBL" id="OWK49923.1"/>
    </source>
</evidence>
<evidence type="ECO:0000313" key="8">
    <source>
        <dbReference type="Proteomes" id="UP000197619"/>
    </source>
</evidence>
<evidence type="ECO:0000256" key="3">
    <source>
        <dbReference type="ARBA" id="ARBA00022741"/>
    </source>
</evidence>
<keyword evidence="4" id="KW-0378">Hydrolase</keyword>
<dbReference type="SUPFAM" id="SSF50249">
    <property type="entry name" value="Nucleic acid-binding proteins"/>
    <property type="match status" value="1"/>
</dbReference>
<dbReference type="GO" id="GO:0005634">
    <property type="term" value="C:nucleus"/>
    <property type="evidence" value="ECO:0007669"/>
    <property type="project" value="TreeGrafter"/>
</dbReference>
<evidence type="ECO:0000256" key="4">
    <source>
        <dbReference type="ARBA" id="ARBA00022806"/>
    </source>
</evidence>
<sequence>MGILQKAKRFFQEFYRDGPDGRKEFPYREQLIEGPTFTPLLLCPSQECQTNRSGGRLYLQSRGSKFTKFQELRIQEHSDQVPVGHLPRSLSLHLSGANTRQAQPGDHVRVTGAFLPLLRPGFRQVTQEEGEGAELSPEELQEITGTGEDFYGKLAASIAPEIFGHEDVKKSLLLLLVGGVERSPRGMRIRGEDFYGKLAASIAPEIFGHEDVKKSLLLLLVGGVERSPRGMRIRGATCRRAAGAARACRRRWASS</sequence>
<evidence type="ECO:0000256" key="5">
    <source>
        <dbReference type="ARBA" id="ARBA00022840"/>
    </source>
</evidence>
<dbReference type="InterPro" id="IPR027417">
    <property type="entry name" value="P-loop_NTPase"/>
</dbReference>
<dbReference type="STRING" id="299123.ENSLSDP00000002155"/>
<dbReference type="Gene3D" id="3.40.50.300">
    <property type="entry name" value="P-loop containing nucleotide triphosphate hydrolases"/>
    <property type="match status" value="2"/>
</dbReference>
<evidence type="ECO:0000259" key="6">
    <source>
        <dbReference type="PROSITE" id="PS50051"/>
    </source>
</evidence>
<organism evidence="7 8">
    <name type="scientific">Lonchura striata</name>
    <name type="common">white-rumped munia</name>
    <dbReference type="NCBI Taxonomy" id="40157"/>
    <lineage>
        <taxon>Eukaryota</taxon>
        <taxon>Metazoa</taxon>
        <taxon>Chordata</taxon>
        <taxon>Craniata</taxon>
        <taxon>Vertebrata</taxon>
        <taxon>Euteleostomi</taxon>
        <taxon>Archelosauria</taxon>
        <taxon>Archosauria</taxon>
        <taxon>Dinosauria</taxon>
        <taxon>Saurischia</taxon>
        <taxon>Theropoda</taxon>
        <taxon>Coelurosauria</taxon>
        <taxon>Aves</taxon>
        <taxon>Neognathae</taxon>
        <taxon>Neoaves</taxon>
        <taxon>Telluraves</taxon>
        <taxon>Australaves</taxon>
        <taxon>Passeriformes</taxon>
        <taxon>Passeroidea</taxon>
        <taxon>Estrildidae</taxon>
        <taxon>Estrildinae</taxon>
        <taxon>Lonchura</taxon>
    </lineage>
</organism>
<evidence type="ECO:0000256" key="2">
    <source>
        <dbReference type="ARBA" id="ARBA00012551"/>
    </source>
</evidence>
<dbReference type="GO" id="GO:0006270">
    <property type="term" value="P:DNA replication initiation"/>
    <property type="evidence" value="ECO:0007669"/>
    <property type="project" value="TreeGrafter"/>
</dbReference>
<evidence type="ECO:0000256" key="1">
    <source>
        <dbReference type="ARBA" id="ARBA00008010"/>
    </source>
</evidence>
<proteinExistence type="inferred from homology"/>
<dbReference type="PROSITE" id="PS50051">
    <property type="entry name" value="MCM_2"/>
    <property type="match status" value="2"/>
</dbReference>
<dbReference type="InterPro" id="IPR012340">
    <property type="entry name" value="NA-bd_OB-fold"/>
</dbReference>
<gene>
    <name evidence="7" type="primary">MCM7</name>
    <name evidence="7" type="ORF">RLOC_00013003</name>
</gene>
<dbReference type="SMART" id="SM00350">
    <property type="entry name" value="MCM"/>
    <property type="match status" value="1"/>
</dbReference>
<accession>A0A218U889</accession>
<dbReference type="EC" id="3.6.4.12" evidence="2"/>
<dbReference type="PANTHER" id="PTHR11630:SF26">
    <property type="entry name" value="DNA REPLICATION LICENSING FACTOR MCM7"/>
    <property type="match status" value="1"/>
</dbReference>
<name>A0A218U889_9PASE</name>
<feature type="domain" description="MCM C-terminal AAA(+) ATPase" evidence="6">
    <location>
        <begin position="150"/>
        <end position="192"/>
    </location>
</feature>
<comment type="caution">
    <text evidence="7">The sequence shown here is derived from an EMBL/GenBank/DDBJ whole genome shotgun (WGS) entry which is preliminary data.</text>
</comment>
<keyword evidence="8" id="KW-1185">Reference proteome</keyword>
<dbReference type="Pfam" id="PF00493">
    <property type="entry name" value="MCM"/>
    <property type="match status" value="1"/>
</dbReference>
<feature type="domain" description="MCM C-terminal AAA(+) ATPase" evidence="6">
    <location>
        <begin position="194"/>
        <end position="235"/>
    </location>
</feature>
<dbReference type="GO" id="GO:0042555">
    <property type="term" value="C:MCM complex"/>
    <property type="evidence" value="ECO:0007669"/>
    <property type="project" value="TreeGrafter"/>
</dbReference>
<reference evidence="7 8" key="1">
    <citation type="submission" date="2017-05" db="EMBL/GenBank/DDBJ databases">
        <title>Genome of assembly of the Bengalese finch, Lonchura striata domestica.</title>
        <authorList>
            <person name="Colquitt B.M."/>
            <person name="Brainard M.S."/>
        </authorList>
    </citation>
    <scope>NUCLEOTIDE SEQUENCE [LARGE SCALE GENOMIC DNA]</scope>
    <source>
        <strain evidence="7">White83orange57</strain>
    </source>
</reference>
<dbReference type="PANTHER" id="PTHR11630">
    <property type="entry name" value="DNA REPLICATION LICENSING FACTOR MCM FAMILY MEMBER"/>
    <property type="match status" value="1"/>
</dbReference>
<keyword evidence="5" id="KW-0067">ATP-binding</keyword>
<protein>
    <recommendedName>
        <fullName evidence="2">DNA helicase</fullName>
        <ecNumber evidence="2">3.6.4.12</ecNumber>
    </recommendedName>
</protein>
<dbReference type="Gene3D" id="2.40.50.140">
    <property type="entry name" value="Nucleic acid-binding proteins"/>
    <property type="match status" value="1"/>
</dbReference>
<keyword evidence="4" id="KW-0347">Helicase</keyword>
<dbReference type="Pfam" id="PF17207">
    <property type="entry name" value="MCM_OB"/>
    <property type="match status" value="1"/>
</dbReference>
<dbReference type="GO" id="GO:0005524">
    <property type="term" value="F:ATP binding"/>
    <property type="evidence" value="ECO:0007669"/>
    <property type="project" value="UniProtKB-KW"/>
</dbReference>
<keyword evidence="3" id="KW-0547">Nucleotide-binding</keyword>
<dbReference type="InterPro" id="IPR001208">
    <property type="entry name" value="MCM_dom"/>
</dbReference>
<dbReference type="GO" id="GO:0000727">
    <property type="term" value="P:double-strand break repair via break-induced replication"/>
    <property type="evidence" value="ECO:0007669"/>
    <property type="project" value="TreeGrafter"/>
</dbReference>
<dbReference type="GO" id="GO:0003697">
    <property type="term" value="F:single-stranded DNA binding"/>
    <property type="evidence" value="ECO:0007669"/>
    <property type="project" value="TreeGrafter"/>
</dbReference>
<dbReference type="GO" id="GO:0017116">
    <property type="term" value="F:single-stranded DNA helicase activity"/>
    <property type="evidence" value="ECO:0007669"/>
    <property type="project" value="TreeGrafter"/>
</dbReference>
<dbReference type="EMBL" id="MUZQ01000658">
    <property type="protein sequence ID" value="OWK49923.1"/>
    <property type="molecule type" value="Genomic_DNA"/>
</dbReference>
<dbReference type="InterPro" id="IPR031327">
    <property type="entry name" value="MCM"/>
</dbReference>
<dbReference type="Proteomes" id="UP000197619">
    <property type="component" value="Unassembled WGS sequence"/>
</dbReference>
<dbReference type="AlphaFoldDB" id="A0A218U889"/>
<comment type="similarity">
    <text evidence="1">Belongs to the MCM family.</text>
</comment>
<dbReference type="InterPro" id="IPR033762">
    <property type="entry name" value="MCM_OB"/>
</dbReference>